<accession>A0A8J7WKM8</accession>
<keyword evidence="3" id="KW-1185">Reference proteome</keyword>
<dbReference type="PANTHER" id="PTHR43861">
    <property type="entry name" value="TRANS-ACONITATE 2-METHYLTRANSFERASE-RELATED"/>
    <property type="match status" value="1"/>
</dbReference>
<organism evidence="2 3">
    <name type="scientific">Actinocrinis puniceicyclus</name>
    <dbReference type="NCBI Taxonomy" id="977794"/>
    <lineage>
        <taxon>Bacteria</taxon>
        <taxon>Bacillati</taxon>
        <taxon>Actinomycetota</taxon>
        <taxon>Actinomycetes</taxon>
        <taxon>Catenulisporales</taxon>
        <taxon>Actinospicaceae</taxon>
        <taxon>Actinocrinis</taxon>
    </lineage>
</organism>
<dbReference type="SUPFAM" id="SSF53335">
    <property type="entry name" value="S-adenosyl-L-methionine-dependent methyltransferases"/>
    <property type="match status" value="1"/>
</dbReference>
<name>A0A8J7WKM8_9ACTN</name>
<keyword evidence="2" id="KW-0489">Methyltransferase</keyword>
<sequence>MRTAVLWGVVRSALETIKREPAAGDVRSGRAAAGEPGPPVPLDIVDVGGGTGGFAVALAGLGHRITVIDPSPDALAALERRATEAGASDSVRAVQGDLGTVFDVLEPGSCDAVLCHGVLEYVEDPAEGCRSARGLLRPGGIASFLAANRTAVVLARALGGHVAEALAALHDPRGRFGAHDPVPRRFGEQALRDLVEQAGLTVHAVHGVRIFADLVPAAAIDVPVGSGPAANVADLLSLEAAASALPEFRAMATQLHVLAGLDEA</sequence>
<dbReference type="InterPro" id="IPR013216">
    <property type="entry name" value="Methyltransf_11"/>
</dbReference>
<evidence type="ECO:0000313" key="2">
    <source>
        <dbReference type="EMBL" id="MBS2964046.1"/>
    </source>
</evidence>
<evidence type="ECO:0000313" key="3">
    <source>
        <dbReference type="Proteomes" id="UP000677913"/>
    </source>
</evidence>
<keyword evidence="2" id="KW-0808">Transferase</keyword>
<proteinExistence type="predicted"/>
<dbReference type="Gene3D" id="3.40.50.150">
    <property type="entry name" value="Vaccinia Virus protein VP39"/>
    <property type="match status" value="1"/>
</dbReference>
<gene>
    <name evidence="2" type="ORF">KGA66_13395</name>
</gene>
<dbReference type="GO" id="GO:0008757">
    <property type="term" value="F:S-adenosylmethionine-dependent methyltransferase activity"/>
    <property type="evidence" value="ECO:0007669"/>
    <property type="project" value="InterPro"/>
</dbReference>
<dbReference type="Pfam" id="PF08241">
    <property type="entry name" value="Methyltransf_11"/>
    <property type="match status" value="1"/>
</dbReference>
<dbReference type="EMBL" id="JAGSXH010000040">
    <property type="protein sequence ID" value="MBS2964046.1"/>
    <property type="molecule type" value="Genomic_DNA"/>
</dbReference>
<dbReference type="RefSeq" id="WP_211468313.1">
    <property type="nucleotide sequence ID" value="NZ_JAGSXH010000040.1"/>
</dbReference>
<dbReference type="GO" id="GO:0032259">
    <property type="term" value="P:methylation"/>
    <property type="evidence" value="ECO:0007669"/>
    <property type="project" value="UniProtKB-KW"/>
</dbReference>
<evidence type="ECO:0000259" key="1">
    <source>
        <dbReference type="Pfam" id="PF08241"/>
    </source>
</evidence>
<feature type="domain" description="Methyltransferase type 11" evidence="1">
    <location>
        <begin position="45"/>
        <end position="143"/>
    </location>
</feature>
<protein>
    <submittedName>
        <fullName evidence="2">Methyltransferase domain-containing protein</fullName>
    </submittedName>
</protein>
<dbReference type="CDD" id="cd02440">
    <property type="entry name" value="AdoMet_MTases"/>
    <property type="match status" value="1"/>
</dbReference>
<reference evidence="2" key="1">
    <citation type="submission" date="2021-04" db="EMBL/GenBank/DDBJ databases">
        <title>Genome based classification of Actinospica acidithermotolerans sp. nov., an actinobacterium isolated from an Indonesian hot spring.</title>
        <authorList>
            <person name="Kusuma A.B."/>
            <person name="Putra K.E."/>
            <person name="Nafisah S."/>
            <person name="Loh J."/>
            <person name="Nouioui I."/>
            <person name="Goodfellow M."/>
        </authorList>
    </citation>
    <scope>NUCLEOTIDE SEQUENCE</scope>
    <source>
        <strain evidence="2">DSM 45618</strain>
    </source>
</reference>
<dbReference type="AlphaFoldDB" id="A0A8J7WKM8"/>
<dbReference type="Proteomes" id="UP000677913">
    <property type="component" value="Unassembled WGS sequence"/>
</dbReference>
<dbReference type="InterPro" id="IPR029063">
    <property type="entry name" value="SAM-dependent_MTases_sf"/>
</dbReference>
<comment type="caution">
    <text evidence="2">The sequence shown here is derived from an EMBL/GenBank/DDBJ whole genome shotgun (WGS) entry which is preliminary data.</text>
</comment>